<dbReference type="GO" id="GO:0030272">
    <property type="term" value="F:5-formyltetrahydrofolate cyclo-ligase activity"/>
    <property type="evidence" value="ECO:0007669"/>
    <property type="project" value="UniProtKB-EC"/>
</dbReference>
<comment type="caution">
    <text evidence="5">The sequence shown here is derived from an EMBL/GenBank/DDBJ whole genome shotgun (WGS) entry which is preliminary data.</text>
</comment>
<keyword evidence="5" id="KW-0436">Ligase</keyword>
<dbReference type="Gene3D" id="3.40.50.10420">
    <property type="entry name" value="NagB/RpiA/CoA transferase-like"/>
    <property type="match status" value="1"/>
</dbReference>
<dbReference type="GO" id="GO:0009396">
    <property type="term" value="P:folic acid-containing compound biosynthetic process"/>
    <property type="evidence" value="ECO:0007669"/>
    <property type="project" value="TreeGrafter"/>
</dbReference>
<dbReference type="EMBL" id="QFNN01000052">
    <property type="protein sequence ID" value="PZO89624.1"/>
    <property type="molecule type" value="Genomic_DNA"/>
</dbReference>
<dbReference type="NCBIfam" id="TIGR02727">
    <property type="entry name" value="MTHFS_bact"/>
    <property type="match status" value="1"/>
</dbReference>
<dbReference type="GO" id="GO:0035999">
    <property type="term" value="P:tetrahydrofolate interconversion"/>
    <property type="evidence" value="ECO:0007669"/>
    <property type="project" value="TreeGrafter"/>
</dbReference>
<evidence type="ECO:0000256" key="1">
    <source>
        <dbReference type="ARBA" id="ARBA00010638"/>
    </source>
</evidence>
<dbReference type="InterPro" id="IPR037171">
    <property type="entry name" value="NagB/RpiA_transferase-like"/>
</dbReference>
<evidence type="ECO:0000256" key="3">
    <source>
        <dbReference type="ARBA" id="ARBA00022840"/>
    </source>
</evidence>
<dbReference type="PANTHER" id="PTHR23407:SF1">
    <property type="entry name" value="5-FORMYLTETRAHYDROFOLATE CYCLO-LIGASE"/>
    <property type="match status" value="1"/>
</dbReference>
<dbReference type="AlphaFoldDB" id="A0A2W5A531"/>
<comment type="cofactor">
    <cofactor evidence="4">
        <name>Mg(2+)</name>
        <dbReference type="ChEBI" id="CHEBI:18420"/>
    </cofactor>
</comment>
<keyword evidence="3 4" id="KW-0067">ATP-binding</keyword>
<evidence type="ECO:0000313" key="6">
    <source>
        <dbReference type="Proteomes" id="UP000249066"/>
    </source>
</evidence>
<dbReference type="SUPFAM" id="SSF100950">
    <property type="entry name" value="NagB/RpiA/CoA transferase-like"/>
    <property type="match status" value="1"/>
</dbReference>
<keyword evidence="2 4" id="KW-0547">Nucleotide-binding</keyword>
<reference evidence="5 6" key="1">
    <citation type="submission" date="2017-08" db="EMBL/GenBank/DDBJ databases">
        <title>Infants hospitalized years apart are colonized by the same room-sourced microbial strains.</title>
        <authorList>
            <person name="Brooks B."/>
            <person name="Olm M.R."/>
            <person name="Firek B.A."/>
            <person name="Baker R."/>
            <person name="Thomas B.C."/>
            <person name="Morowitz M.J."/>
            <person name="Banfield J.F."/>
        </authorList>
    </citation>
    <scope>NUCLEOTIDE SEQUENCE [LARGE SCALE GENOMIC DNA]</scope>
    <source>
        <strain evidence="5">S2_018_000_R2_101</strain>
    </source>
</reference>
<name>A0A2W5A531_9SPHN</name>
<dbReference type="GO" id="GO:0046872">
    <property type="term" value="F:metal ion binding"/>
    <property type="evidence" value="ECO:0007669"/>
    <property type="project" value="UniProtKB-KW"/>
</dbReference>
<comment type="similarity">
    <text evidence="1 4">Belongs to the 5-formyltetrahydrofolate cyclo-ligase family.</text>
</comment>
<sequence>MTHFPTKPELRREVRARRDGFVAGLDARGATLAFRVPPGPLRALIENARCVSAYIPVGSEADPDALLAFAAEAGKATALPYVEARAVPMRFLAWTPGDPLKPGPIGLSQPDIGTAAEVAPDLILTPLVAFDRRLHRLGQGAGHYDRAFARFPDALRVGVAWSAQEIDFVPDDAWDEPLDAVLTEREWIARDREA</sequence>
<dbReference type="Pfam" id="PF01812">
    <property type="entry name" value="5-FTHF_cyc-lig"/>
    <property type="match status" value="1"/>
</dbReference>
<dbReference type="Proteomes" id="UP000249066">
    <property type="component" value="Unassembled WGS sequence"/>
</dbReference>
<proteinExistence type="inferred from homology"/>
<dbReference type="InterPro" id="IPR002698">
    <property type="entry name" value="FTHF_cligase"/>
</dbReference>
<evidence type="ECO:0000256" key="4">
    <source>
        <dbReference type="RuleBase" id="RU361279"/>
    </source>
</evidence>
<gene>
    <name evidence="5" type="ORF">DI623_09675</name>
</gene>
<comment type="catalytic activity">
    <reaction evidence="4">
        <text>(6S)-5-formyl-5,6,7,8-tetrahydrofolate + ATP = (6R)-5,10-methenyltetrahydrofolate + ADP + phosphate</text>
        <dbReference type="Rhea" id="RHEA:10488"/>
        <dbReference type="ChEBI" id="CHEBI:30616"/>
        <dbReference type="ChEBI" id="CHEBI:43474"/>
        <dbReference type="ChEBI" id="CHEBI:57455"/>
        <dbReference type="ChEBI" id="CHEBI:57457"/>
        <dbReference type="ChEBI" id="CHEBI:456216"/>
        <dbReference type="EC" id="6.3.3.2"/>
    </reaction>
</comment>
<accession>A0A2W5A531</accession>
<dbReference type="EC" id="6.3.3.2" evidence="4"/>
<dbReference type="GO" id="GO:0005524">
    <property type="term" value="F:ATP binding"/>
    <property type="evidence" value="ECO:0007669"/>
    <property type="project" value="UniProtKB-KW"/>
</dbReference>
<dbReference type="PANTHER" id="PTHR23407">
    <property type="entry name" value="ATPASE INHIBITOR/5-FORMYLTETRAHYDROFOLATE CYCLO-LIGASE"/>
    <property type="match status" value="1"/>
</dbReference>
<organism evidence="5 6">
    <name type="scientific">Sphingomonas sanxanigenens</name>
    <dbReference type="NCBI Taxonomy" id="397260"/>
    <lineage>
        <taxon>Bacteria</taxon>
        <taxon>Pseudomonadati</taxon>
        <taxon>Pseudomonadota</taxon>
        <taxon>Alphaproteobacteria</taxon>
        <taxon>Sphingomonadales</taxon>
        <taxon>Sphingomonadaceae</taxon>
        <taxon>Sphingomonas</taxon>
    </lineage>
</organism>
<keyword evidence="4" id="KW-0479">Metal-binding</keyword>
<protein>
    <recommendedName>
        <fullName evidence="4">5-formyltetrahydrofolate cyclo-ligase</fullName>
        <ecNumber evidence="4">6.3.3.2</ecNumber>
    </recommendedName>
</protein>
<evidence type="ECO:0000256" key="2">
    <source>
        <dbReference type="ARBA" id="ARBA00022741"/>
    </source>
</evidence>
<evidence type="ECO:0000313" key="5">
    <source>
        <dbReference type="EMBL" id="PZO89624.1"/>
    </source>
</evidence>
<dbReference type="InterPro" id="IPR024185">
    <property type="entry name" value="FTHF_cligase-like_sf"/>
</dbReference>
<keyword evidence="4" id="KW-0460">Magnesium</keyword>